<comment type="caution">
    <text evidence="1">The sequence shown here is derived from an EMBL/GenBank/DDBJ whole genome shotgun (WGS) entry which is preliminary data.</text>
</comment>
<proteinExistence type="predicted"/>
<accession>A0A9W4SPW3</accession>
<name>A0A9W4SPW3_9GLOM</name>
<dbReference type="Proteomes" id="UP001153678">
    <property type="component" value="Unassembled WGS sequence"/>
</dbReference>
<dbReference type="EMBL" id="CAMKVN010001837">
    <property type="protein sequence ID" value="CAI2178355.1"/>
    <property type="molecule type" value="Genomic_DNA"/>
</dbReference>
<gene>
    <name evidence="1" type="ORF">FWILDA_LOCUS8545</name>
</gene>
<sequence>MLNFKFKKIITKKTKDSPRAEVLKELLKARKDKLKEFHLEKGLDELILEIRYLENNGDATKECDLETKAENPLYIKGLVGAIKPLPIVGTLDQLILENLGRRGEEHYLVKNGEDDLLEGLDLKDKLEEYLKHFKAKDLILVLDDEEKKLETSIQEELDKNTPETDQVKALFDKIKGKADFLTELPTISGETSLNTLTAMVAKKPEEIIKIAKALGKTKETDLPDNDIPENLVKVETGELTVDMTKNYNASLQEITTKKPEDPEKETKKLSFLRLDNPKMYATGALAIGLVGVVIF</sequence>
<protein>
    <submittedName>
        <fullName evidence="1">18147_t:CDS:1</fullName>
    </submittedName>
</protein>
<organism evidence="1 2">
    <name type="scientific">Funneliformis geosporum</name>
    <dbReference type="NCBI Taxonomy" id="1117311"/>
    <lineage>
        <taxon>Eukaryota</taxon>
        <taxon>Fungi</taxon>
        <taxon>Fungi incertae sedis</taxon>
        <taxon>Mucoromycota</taxon>
        <taxon>Glomeromycotina</taxon>
        <taxon>Glomeromycetes</taxon>
        <taxon>Glomerales</taxon>
        <taxon>Glomeraceae</taxon>
        <taxon>Funneliformis</taxon>
    </lineage>
</organism>
<dbReference type="AlphaFoldDB" id="A0A9W4SPW3"/>
<keyword evidence="2" id="KW-1185">Reference proteome</keyword>
<evidence type="ECO:0000313" key="1">
    <source>
        <dbReference type="EMBL" id="CAI2178355.1"/>
    </source>
</evidence>
<evidence type="ECO:0000313" key="2">
    <source>
        <dbReference type="Proteomes" id="UP001153678"/>
    </source>
</evidence>
<reference evidence="1" key="1">
    <citation type="submission" date="2022-08" db="EMBL/GenBank/DDBJ databases">
        <authorList>
            <person name="Kallberg Y."/>
            <person name="Tangrot J."/>
            <person name="Rosling A."/>
        </authorList>
    </citation>
    <scope>NUCLEOTIDE SEQUENCE</scope>
    <source>
        <strain evidence="1">Wild A</strain>
    </source>
</reference>